<gene>
    <name evidence="5" type="ORF">B7P33_17300</name>
</gene>
<dbReference type="PANTHER" id="PTHR30349:SF64">
    <property type="entry name" value="PROPHAGE INTEGRASE INTD-RELATED"/>
    <property type="match status" value="1"/>
</dbReference>
<comment type="caution">
    <text evidence="5">The sequence shown here is derived from an EMBL/GenBank/DDBJ whole genome shotgun (WGS) entry which is preliminary data.</text>
</comment>
<dbReference type="CDD" id="cd01185">
    <property type="entry name" value="INTN1_C_like"/>
    <property type="match status" value="1"/>
</dbReference>
<dbReference type="InterPro" id="IPR011010">
    <property type="entry name" value="DNA_brk_join_enz"/>
</dbReference>
<dbReference type="InterPro" id="IPR010998">
    <property type="entry name" value="Integrase_recombinase_N"/>
</dbReference>
<dbReference type="InterPro" id="IPR002104">
    <property type="entry name" value="Integrase_catalytic"/>
</dbReference>
<dbReference type="Gene3D" id="1.10.150.130">
    <property type="match status" value="1"/>
</dbReference>
<dbReference type="PANTHER" id="PTHR30349">
    <property type="entry name" value="PHAGE INTEGRASE-RELATED"/>
    <property type="match status" value="1"/>
</dbReference>
<dbReference type="SUPFAM" id="SSF56349">
    <property type="entry name" value="DNA breaking-rejoining enzymes"/>
    <property type="match status" value="1"/>
</dbReference>
<dbReference type="Pfam" id="PF00589">
    <property type="entry name" value="Phage_integrase"/>
    <property type="match status" value="1"/>
</dbReference>
<evidence type="ECO:0000256" key="1">
    <source>
        <dbReference type="ARBA" id="ARBA00008857"/>
    </source>
</evidence>
<reference evidence="5 6" key="1">
    <citation type="submission" date="2017-04" db="EMBL/GenBank/DDBJ databases">
        <title>A new member of the family Flavobacteriaceae isolated from ascidians.</title>
        <authorList>
            <person name="Chen L."/>
        </authorList>
    </citation>
    <scope>NUCLEOTIDE SEQUENCE [LARGE SCALE GENOMIC DNA]</scope>
    <source>
        <strain evidence="5 6">HQA918</strain>
    </source>
</reference>
<dbReference type="GO" id="GO:0006310">
    <property type="term" value="P:DNA recombination"/>
    <property type="evidence" value="ECO:0007669"/>
    <property type="project" value="UniProtKB-KW"/>
</dbReference>
<dbReference type="PROSITE" id="PS51898">
    <property type="entry name" value="TYR_RECOMBINASE"/>
    <property type="match status" value="1"/>
</dbReference>
<dbReference type="EMBL" id="NBWU01000007">
    <property type="protein sequence ID" value="PCE63030.1"/>
    <property type="molecule type" value="Genomic_DNA"/>
</dbReference>
<evidence type="ECO:0000256" key="3">
    <source>
        <dbReference type="ARBA" id="ARBA00023172"/>
    </source>
</evidence>
<dbReference type="Pfam" id="PF13102">
    <property type="entry name" value="Phage_int_SAM_5"/>
    <property type="match status" value="1"/>
</dbReference>
<dbReference type="InterPro" id="IPR013762">
    <property type="entry name" value="Integrase-like_cat_sf"/>
</dbReference>
<dbReference type="AlphaFoldDB" id="A0A2A4G4W9"/>
<dbReference type="GO" id="GO:0015074">
    <property type="term" value="P:DNA integration"/>
    <property type="evidence" value="ECO:0007669"/>
    <property type="project" value="InterPro"/>
</dbReference>
<comment type="similarity">
    <text evidence="1">Belongs to the 'phage' integrase family.</text>
</comment>
<name>A0A2A4G4W9_9FLAO</name>
<protein>
    <recommendedName>
        <fullName evidence="4">Tyr recombinase domain-containing protein</fullName>
    </recommendedName>
</protein>
<keyword evidence="2" id="KW-0238">DNA-binding</keyword>
<feature type="domain" description="Tyr recombinase" evidence="4">
    <location>
        <begin position="229"/>
        <end position="414"/>
    </location>
</feature>
<keyword evidence="6" id="KW-1185">Reference proteome</keyword>
<proteinExistence type="inferred from homology"/>
<evidence type="ECO:0000256" key="2">
    <source>
        <dbReference type="ARBA" id="ARBA00023125"/>
    </source>
</evidence>
<evidence type="ECO:0000313" key="5">
    <source>
        <dbReference type="EMBL" id="PCE63030.1"/>
    </source>
</evidence>
<evidence type="ECO:0000313" key="6">
    <source>
        <dbReference type="Proteomes" id="UP000219559"/>
    </source>
</evidence>
<dbReference type="InterPro" id="IPR050090">
    <property type="entry name" value="Tyrosine_recombinase_XerCD"/>
</dbReference>
<dbReference type="GO" id="GO:0003677">
    <property type="term" value="F:DNA binding"/>
    <property type="evidence" value="ECO:0007669"/>
    <property type="project" value="UniProtKB-KW"/>
</dbReference>
<dbReference type="Proteomes" id="UP000219559">
    <property type="component" value="Unassembled WGS sequence"/>
</dbReference>
<dbReference type="InterPro" id="IPR025269">
    <property type="entry name" value="SAM-like_dom"/>
</dbReference>
<keyword evidence="3" id="KW-0233">DNA recombination</keyword>
<sequence length="421" mass="48747">MARVKLILDKRKSSAISGTKRYPISVRVFHRKTRLLRLPYSTTKEGWDEKRECLKKSVSANFGLDCESINRDLFSKSKKAQELIHKLGQRISDLDIDFLVKEIQESWEDEIDDALKLKMRNRITLKEWGGVMINRKLKTNSPGTGAWYKSSIRAFVKFNQGKDIPLIDIDVTFLKEFEIALSSQGTANGGISSYMRAVRAIYNSAIYEDKLSVPKNPFHYYRLPSTPPTKKRALDIKCIQAIRNLRYEEGSILWHTRNYTMIMFNCRGMNFIDLTKLRMKNIFEDRLYYGRSKTGDPLSVKITRELFDILQYYIHGKRKDDFLFPVKYDGSTEMYETYKTYRTRMNKRLKVLAKDAGINENLTTYTIRHSWATIAKHIGISTEIISEGLGHSSLKTTEIYLKSFGNKTLDDANELVLGATV</sequence>
<dbReference type="Gene3D" id="1.10.443.10">
    <property type="entry name" value="Intergrase catalytic core"/>
    <property type="match status" value="1"/>
</dbReference>
<dbReference type="OrthoDB" id="1094492at2"/>
<organism evidence="5 6">
    <name type="scientific">Sediminicola luteus</name>
    <dbReference type="NCBI Taxonomy" id="319238"/>
    <lineage>
        <taxon>Bacteria</taxon>
        <taxon>Pseudomonadati</taxon>
        <taxon>Bacteroidota</taxon>
        <taxon>Flavobacteriia</taxon>
        <taxon>Flavobacteriales</taxon>
        <taxon>Flavobacteriaceae</taxon>
        <taxon>Sediminicola</taxon>
    </lineage>
</organism>
<evidence type="ECO:0000259" key="4">
    <source>
        <dbReference type="PROSITE" id="PS51898"/>
    </source>
</evidence>
<accession>A0A2A4G4W9</accession>